<dbReference type="SUPFAM" id="SSF46689">
    <property type="entry name" value="Homeodomain-like"/>
    <property type="match status" value="1"/>
</dbReference>
<evidence type="ECO:0000256" key="1">
    <source>
        <dbReference type="ARBA" id="ARBA00023015"/>
    </source>
</evidence>
<reference evidence="7" key="1">
    <citation type="journal article" date="2019" name="Int. J. Syst. Evol. Microbiol.">
        <title>The Global Catalogue of Microorganisms (GCM) 10K type strain sequencing project: providing services to taxonomists for standard genome sequencing and annotation.</title>
        <authorList>
            <consortium name="The Broad Institute Genomics Platform"/>
            <consortium name="The Broad Institute Genome Sequencing Center for Infectious Disease"/>
            <person name="Wu L."/>
            <person name="Ma J."/>
        </authorList>
    </citation>
    <scope>NUCLEOTIDE SEQUENCE [LARGE SCALE GENOMIC DNA]</scope>
    <source>
        <strain evidence="7">NBRC 112502</strain>
    </source>
</reference>
<feature type="DNA-binding region" description="H-T-H motif" evidence="4">
    <location>
        <begin position="30"/>
        <end position="49"/>
    </location>
</feature>
<proteinExistence type="predicted"/>
<evidence type="ECO:0000313" key="7">
    <source>
        <dbReference type="Proteomes" id="UP001156641"/>
    </source>
</evidence>
<sequence length="190" mass="20967">MREAQRALTRSRIVEAAREVFFLRGYRNATMEEIAEAAGASRSTLYANFKDKDVILAEVADSYMLALCEVAERLPGPDPTRVEIDVWLREIAAFIARDRTPSVLLSGLASAEDAPPVIHHIGEKLIETLAVRLPPFRLALAESLARAWATVILREIGWACQQFSRSGVGGPGPNLLIVAGDLLERFIQEK</sequence>
<comment type="caution">
    <text evidence="6">The sequence shown here is derived from an EMBL/GenBank/DDBJ whole genome shotgun (WGS) entry which is preliminary data.</text>
</comment>
<dbReference type="PANTHER" id="PTHR30055:SF234">
    <property type="entry name" value="HTH-TYPE TRANSCRIPTIONAL REGULATOR BETI"/>
    <property type="match status" value="1"/>
</dbReference>
<accession>A0ABQ6AAA0</accession>
<organism evidence="6 7">
    <name type="scientific">Acidocella aquatica</name>
    <dbReference type="NCBI Taxonomy" id="1922313"/>
    <lineage>
        <taxon>Bacteria</taxon>
        <taxon>Pseudomonadati</taxon>
        <taxon>Pseudomonadota</taxon>
        <taxon>Alphaproteobacteria</taxon>
        <taxon>Acetobacterales</taxon>
        <taxon>Acidocellaceae</taxon>
        <taxon>Acidocella</taxon>
    </lineage>
</organism>
<evidence type="ECO:0000256" key="2">
    <source>
        <dbReference type="ARBA" id="ARBA00023125"/>
    </source>
</evidence>
<keyword evidence="3" id="KW-0804">Transcription</keyword>
<dbReference type="EMBL" id="BSOS01000045">
    <property type="protein sequence ID" value="GLR66995.1"/>
    <property type="molecule type" value="Genomic_DNA"/>
</dbReference>
<dbReference type="PRINTS" id="PR00455">
    <property type="entry name" value="HTHTETR"/>
</dbReference>
<dbReference type="PANTHER" id="PTHR30055">
    <property type="entry name" value="HTH-TYPE TRANSCRIPTIONAL REGULATOR RUTR"/>
    <property type="match status" value="1"/>
</dbReference>
<dbReference type="Proteomes" id="UP001156641">
    <property type="component" value="Unassembled WGS sequence"/>
</dbReference>
<keyword evidence="1" id="KW-0805">Transcription regulation</keyword>
<dbReference type="InterPro" id="IPR050109">
    <property type="entry name" value="HTH-type_TetR-like_transc_reg"/>
</dbReference>
<keyword evidence="2 4" id="KW-0238">DNA-binding</keyword>
<dbReference type="InterPro" id="IPR009057">
    <property type="entry name" value="Homeodomain-like_sf"/>
</dbReference>
<evidence type="ECO:0000256" key="4">
    <source>
        <dbReference type="PROSITE-ProRule" id="PRU00335"/>
    </source>
</evidence>
<dbReference type="InterPro" id="IPR001647">
    <property type="entry name" value="HTH_TetR"/>
</dbReference>
<protein>
    <recommendedName>
        <fullName evidence="5">HTH tetR-type domain-containing protein</fullName>
    </recommendedName>
</protein>
<name>A0ABQ6AAA0_9PROT</name>
<gene>
    <name evidence="6" type="ORF">GCM10010909_16760</name>
</gene>
<dbReference type="PROSITE" id="PS50977">
    <property type="entry name" value="HTH_TETR_2"/>
    <property type="match status" value="1"/>
</dbReference>
<evidence type="ECO:0000313" key="6">
    <source>
        <dbReference type="EMBL" id="GLR66995.1"/>
    </source>
</evidence>
<evidence type="ECO:0000256" key="3">
    <source>
        <dbReference type="ARBA" id="ARBA00023163"/>
    </source>
</evidence>
<feature type="domain" description="HTH tetR-type" evidence="5">
    <location>
        <begin position="7"/>
        <end position="67"/>
    </location>
</feature>
<keyword evidence="7" id="KW-1185">Reference proteome</keyword>
<dbReference type="Gene3D" id="1.10.357.10">
    <property type="entry name" value="Tetracycline Repressor, domain 2"/>
    <property type="match status" value="1"/>
</dbReference>
<dbReference type="Pfam" id="PF00440">
    <property type="entry name" value="TetR_N"/>
    <property type="match status" value="1"/>
</dbReference>
<evidence type="ECO:0000259" key="5">
    <source>
        <dbReference type="PROSITE" id="PS50977"/>
    </source>
</evidence>